<evidence type="ECO:0000313" key="5">
    <source>
        <dbReference type="EMBL" id="QKJ25335.1"/>
    </source>
</evidence>
<name>A0A7D4TU90_9MICO</name>
<evidence type="ECO:0000259" key="4">
    <source>
        <dbReference type="SMART" id="SM00479"/>
    </source>
</evidence>
<gene>
    <name evidence="5" type="ORF">HRU87_03925</name>
</gene>
<keyword evidence="2" id="KW-0378">Hydrolase</keyword>
<evidence type="ECO:0000256" key="1">
    <source>
        <dbReference type="ARBA" id="ARBA00022722"/>
    </source>
</evidence>
<dbReference type="EMBL" id="CP054056">
    <property type="protein sequence ID" value="QKJ25335.1"/>
    <property type="molecule type" value="Genomic_DNA"/>
</dbReference>
<dbReference type="CDD" id="cd06127">
    <property type="entry name" value="DEDDh"/>
    <property type="match status" value="1"/>
</dbReference>
<dbReference type="PANTHER" id="PTHR30231:SF4">
    <property type="entry name" value="PROTEIN NEN2"/>
    <property type="match status" value="1"/>
</dbReference>
<protein>
    <submittedName>
        <fullName evidence="5">3'-5' exonuclease</fullName>
    </submittedName>
</protein>
<dbReference type="GO" id="GO:0003676">
    <property type="term" value="F:nucleic acid binding"/>
    <property type="evidence" value="ECO:0007669"/>
    <property type="project" value="InterPro"/>
</dbReference>
<sequence>MLDFDFEPSRPSWSKQLAVFDLETTGLDLRQSRIVTACVAVLDSNGLTTALDEWLLNPGVDIPAAASAVHGVTNEIAAAQGVAPGPAISEIVEKLRELNKSMPLVAFNAPFDFTILKSEAIRHGITPLDPAPVIDPLVLDRAMMKYRSGKRTLAALCQDYGVELKDAHNSTADAVAAGLLAQRQATKFPDLDMEISALHSAQVIWSDEQSLDFAQWLKKQNRPDYQAELGWPIKD</sequence>
<dbReference type="InterPro" id="IPR012337">
    <property type="entry name" value="RNaseH-like_sf"/>
</dbReference>
<dbReference type="SMART" id="SM00479">
    <property type="entry name" value="EXOIII"/>
    <property type="match status" value="1"/>
</dbReference>
<feature type="domain" description="Exonuclease" evidence="4">
    <location>
        <begin position="16"/>
        <end position="190"/>
    </location>
</feature>
<keyword evidence="3 5" id="KW-0269">Exonuclease</keyword>
<dbReference type="GO" id="GO:0005829">
    <property type="term" value="C:cytosol"/>
    <property type="evidence" value="ECO:0007669"/>
    <property type="project" value="TreeGrafter"/>
</dbReference>
<keyword evidence="1" id="KW-0540">Nuclease</keyword>
<reference evidence="5 6" key="1">
    <citation type="submission" date="2020-05" db="EMBL/GenBank/DDBJ databases">
        <title>Aquirufa sp. strain 15G-AUS-rot a new Aquirufa species.</title>
        <authorList>
            <person name="Pitt A."/>
            <person name="Hahn M.W."/>
        </authorList>
    </citation>
    <scope>NUCLEOTIDE SEQUENCE [LARGE SCALE GENOMIC DNA]</scope>
    <source>
        <strain evidence="5 6">15G-AUS-rot</strain>
    </source>
</reference>
<organism evidence="5 6">
    <name type="scientific">Aquiluna borgnonia</name>
    <dbReference type="NCBI Taxonomy" id="2499157"/>
    <lineage>
        <taxon>Bacteria</taxon>
        <taxon>Bacillati</taxon>
        <taxon>Actinomycetota</taxon>
        <taxon>Actinomycetes</taxon>
        <taxon>Micrococcales</taxon>
        <taxon>Microbacteriaceae</taxon>
        <taxon>Luna cluster</taxon>
        <taxon>Luna-1 subcluster</taxon>
        <taxon>Aquiluna</taxon>
    </lineage>
</organism>
<dbReference type="Proteomes" id="UP000501003">
    <property type="component" value="Chromosome"/>
</dbReference>
<evidence type="ECO:0000313" key="6">
    <source>
        <dbReference type="Proteomes" id="UP000501003"/>
    </source>
</evidence>
<dbReference type="InterPro" id="IPR013520">
    <property type="entry name" value="Ribonucl_H"/>
</dbReference>
<evidence type="ECO:0000256" key="2">
    <source>
        <dbReference type="ARBA" id="ARBA00022801"/>
    </source>
</evidence>
<dbReference type="InterPro" id="IPR036397">
    <property type="entry name" value="RNaseH_sf"/>
</dbReference>
<dbReference type="RefSeq" id="WP_173493632.1">
    <property type="nucleotide sequence ID" value="NZ_CP054056.1"/>
</dbReference>
<proteinExistence type="predicted"/>
<dbReference type="GO" id="GO:0008408">
    <property type="term" value="F:3'-5' exonuclease activity"/>
    <property type="evidence" value="ECO:0007669"/>
    <property type="project" value="TreeGrafter"/>
</dbReference>
<dbReference type="NCBIfam" id="NF005927">
    <property type="entry name" value="PRK07942.1"/>
    <property type="match status" value="1"/>
</dbReference>
<dbReference type="Pfam" id="PF00929">
    <property type="entry name" value="RNase_T"/>
    <property type="match status" value="1"/>
</dbReference>
<dbReference type="Gene3D" id="3.30.420.10">
    <property type="entry name" value="Ribonuclease H-like superfamily/Ribonuclease H"/>
    <property type="match status" value="1"/>
</dbReference>
<dbReference type="PANTHER" id="PTHR30231">
    <property type="entry name" value="DNA POLYMERASE III SUBUNIT EPSILON"/>
    <property type="match status" value="1"/>
</dbReference>
<dbReference type="SUPFAM" id="SSF53098">
    <property type="entry name" value="Ribonuclease H-like"/>
    <property type="match status" value="1"/>
</dbReference>
<evidence type="ECO:0000256" key="3">
    <source>
        <dbReference type="ARBA" id="ARBA00022839"/>
    </source>
</evidence>
<keyword evidence="6" id="KW-1185">Reference proteome</keyword>
<dbReference type="KEGG" id="aqg:HRU87_03925"/>
<accession>A0A7D4TU90</accession>
<dbReference type="AlphaFoldDB" id="A0A7D4TU90"/>